<dbReference type="InterPro" id="IPR001223">
    <property type="entry name" value="Glyco_hydro18_cat"/>
</dbReference>
<dbReference type="SMART" id="SM00636">
    <property type="entry name" value="Glyco_18"/>
    <property type="match status" value="2"/>
</dbReference>
<dbReference type="HOGENOM" id="CLU_291214_0_0_1"/>
<reference evidence="14" key="2">
    <citation type="submission" date="2010-05" db="EMBL/GenBank/DDBJ databases">
        <authorList>
            <person name="Almeida L.G."/>
            <person name="Nicolas M.F."/>
            <person name="Souza R.C."/>
            <person name="Vasconcelos A.T.R."/>
        </authorList>
    </citation>
    <scope>NUCLEOTIDE SEQUENCE</scope>
</reference>
<sequence length="1049" mass="116745">MTQIVKIVVHESQIARNTQKGSSSQRSDPLPRLLLVSCGKKRLPKGPIKRSSEPSIAASNSNTEFKRLTAFTSLTTTATTANIMELHEQNEAQQQWLISSVKPVKPVCVCISRWTLWQLCIVVIGVLLLGGTSTSGSSQRRLVCYFTNWSPNRPAEFAYAIEDIPLDLCTHVTYYAAGVDAQNYELKTGNAGYDILQDGFKKFGDLKRTKPNLRLSLTVACEESACGPFQMMASSLIRRQKFITSTMQFMKRYGFDGIEIGWIWPGEGPERSADKDNLYHLINELKRSFKEAGFGWEVAVFVPMKRSKIEQGFHQQLICQAADYVHLTGYEIREDCKTFADVHSPMNNRAFDQGEFLDANVKGGVQHWIAAGCPAEKIVLEVAMYGRSYTLANETDHEVGAPITGPGDRGQYTGTSKYKAYFEICTDFKSPGWTVDWDVQGMCPYAYNGNQWVGFENENSVTEKAVYAATTGLAGLYAYPIDVDDYKGVCGKKYPLLNALRDAYQPSIESAVSVVEEEDDSTSLTTTKIGNIIMELHEQNEAQQQWLISSVKPVKPVYVRTAIASRWSLWRLCVVVIGVLLLGGTSASSSRRRRLVCYFTNWSPNRPAEFAYGIDDIPAELCTHVTYYTAGVDAQNYELKTDNARYDILQDGFKKFANLKRTQPDLRLSLAVACEGAACGPFEMMASSLIRRQKFITSAMQFMQRYGFDGIEIGWIWPGEGPERSADKDNLYHLINELKRSFKEAGHGWEVAVFVPMKRNKIEQGFHQQLICQAADYVHLTGYDIRGNWNTFADVHSPMNNRAFDQGEFLDANVKGGVQHWIAAGCPAEKIVLEVAMYGRSYTLANETDHDLAAPVTGPGQNGQYTGSSNYKAYFEICNELKNPGWTIDWDVQGMCPYAYNGDQWVGFENENSVTEKAVYAATAGLAGLYAYPIDVDDYKGVCGKKYPLLNALRDAYKPERAPVIGEEDFILQHKGKESSSSSGEADDCGSGGGGGHLKNRFLACVCAVAWCLHHHHNAANCHHVKGDPPSSARRTKPSPVAHLSRSLK</sequence>
<feature type="domain" description="GH18" evidence="13">
    <location>
        <begin position="140"/>
        <end position="507"/>
    </location>
</feature>
<evidence type="ECO:0000256" key="6">
    <source>
        <dbReference type="ARBA" id="ARBA00022801"/>
    </source>
</evidence>
<dbReference type="SUPFAM" id="SSF51445">
    <property type="entry name" value="(Trans)glycosidases"/>
    <property type="match status" value="2"/>
</dbReference>
<keyword evidence="9" id="KW-0119">Carbohydrate metabolism</keyword>
<evidence type="ECO:0000256" key="5">
    <source>
        <dbReference type="ARBA" id="ARBA00022729"/>
    </source>
</evidence>
<keyword evidence="6" id="KW-0378">Hydrolase</keyword>
<keyword evidence="11" id="KW-0624">Polysaccharide degradation</keyword>
<evidence type="ECO:0000256" key="11">
    <source>
        <dbReference type="ARBA" id="ARBA00023326"/>
    </source>
</evidence>
<dbReference type="AlphaFoldDB" id="W5JEZ3"/>
<evidence type="ECO:0000256" key="9">
    <source>
        <dbReference type="ARBA" id="ARBA00023277"/>
    </source>
</evidence>
<proteinExistence type="inferred from homology"/>
<feature type="region of interest" description="Disordered" evidence="12">
    <location>
        <begin position="1025"/>
        <end position="1049"/>
    </location>
</feature>
<evidence type="ECO:0000256" key="1">
    <source>
        <dbReference type="ARBA" id="ARBA00000822"/>
    </source>
</evidence>
<reference evidence="15" key="4">
    <citation type="submission" date="2015-06" db="UniProtKB">
        <authorList>
            <consortium name="EnsemblMetazoa"/>
        </authorList>
    </citation>
    <scope>IDENTIFICATION</scope>
</reference>
<evidence type="ECO:0000256" key="12">
    <source>
        <dbReference type="SAM" id="MobiDB-lite"/>
    </source>
</evidence>
<dbReference type="InterPro" id="IPR011583">
    <property type="entry name" value="Chitinase_II/V-like_cat"/>
</dbReference>
<dbReference type="FunFam" id="3.10.50.10:FF:000004">
    <property type="entry name" value="Chitinase 5"/>
    <property type="match status" value="2"/>
</dbReference>
<dbReference type="PANTHER" id="PTHR11177">
    <property type="entry name" value="CHITINASE"/>
    <property type="match status" value="1"/>
</dbReference>
<gene>
    <name evidence="14" type="ORF">AND_005372</name>
</gene>
<reference evidence="14" key="3">
    <citation type="journal article" date="2013" name="Nucleic Acids Res.">
        <title>The genome of Anopheles darlingi, the main neotropical malaria vector.</title>
        <authorList>
            <person name="Marinotti O."/>
            <person name="Cerqueira G.C."/>
            <person name="de Almeida L.G."/>
            <person name="Ferro M.I."/>
            <person name="Loreto E.L."/>
            <person name="Zaha A."/>
            <person name="Teixeira S.M."/>
            <person name="Wespiser A.R."/>
            <person name="Almeida E Silva A."/>
            <person name="Schlindwein A.D."/>
            <person name="Pacheco A.C."/>
            <person name="Silva A.L."/>
            <person name="Graveley B.R."/>
            <person name="Walenz B.P."/>
            <person name="Lima Bde A."/>
            <person name="Ribeiro C.A."/>
            <person name="Nunes-Silva C.G."/>
            <person name="de Carvalho C.R."/>
            <person name="Soares C.M."/>
            <person name="de Menezes C.B."/>
            <person name="Matiolli C."/>
            <person name="Caffrey D."/>
            <person name="Araujo D.A."/>
            <person name="de Oliveira D.M."/>
            <person name="Golenbock D."/>
            <person name="Grisard E.C."/>
            <person name="Fantinatti-Garboggini F."/>
            <person name="de Carvalho F.M."/>
            <person name="Barcellos F.G."/>
            <person name="Prosdocimi F."/>
            <person name="May G."/>
            <person name="Azevedo Junior G.M."/>
            <person name="Guimaraes G.M."/>
            <person name="Goldman G.H."/>
            <person name="Padilha I.Q."/>
            <person name="Batista Jda S."/>
            <person name="Ferro J.A."/>
            <person name="Ribeiro J.M."/>
            <person name="Fietto J.L."/>
            <person name="Dabbas K.M."/>
            <person name="Cerdeira L."/>
            <person name="Agnez-Lima L.F."/>
            <person name="Brocchi M."/>
            <person name="de Carvalho M.O."/>
            <person name="Teixeira Mde M."/>
            <person name="Diniz Maia Mde M."/>
            <person name="Goldman M.H."/>
            <person name="Cruz Schneider M.P."/>
            <person name="Felipe M.S."/>
            <person name="Hungria M."/>
            <person name="Nicolas M.F."/>
            <person name="Pereira M."/>
            <person name="Montes M.A."/>
            <person name="Cantao M.E."/>
            <person name="Vincentz M."/>
            <person name="Rafael M.S."/>
            <person name="Silverman N."/>
            <person name="Stoco P.H."/>
            <person name="Souza R.C."/>
            <person name="Vicentini R."/>
            <person name="Gazzinelli R.T."/>
            <person name="Neves Rde O."/>
            <person name="Silva R."/>
            <person name="Astolfi-Filho S."/>
            <person name="Maciel T.E."/>
            <person name="Urmenyi T.P."/>
            <person name="Tadei W.P."/>
            <person name="Camargo E.P."/>
            <person name="de Vasconcelos A.T."/>
        </authorList>
    </citation>
    <scope>NUCLEOTIDE SEQUENCE</scope>
</reference>
<keyword evidence="16" id="KW-1185">Reference proteome</keyword>
<dbReference type="InterPro" id="IPR050314">
    <property type="entry name" value="Glycosyl_Hydrlase_18"/>
</dbReference>
<keyword evidence="7" id="KW-0146">Chitin degradation</keyword>
<dbReference type="GO" id="GO:0008061">
    <property type="term" value="F:chitin binding"/>
    <property type="evidence" value="ECO:0007669"/>
    <property type="project" value="UniProtKB-KW"/>
</dbReference>
<dbReference type="PANTHER" id="PTHR11177:SF144">
    <property type="entry name" value="CHITINASE 5"/>
    <property type="match status" value="1"/>
</dbReference>
<dbReference type="eggNOG" id="KOG2806">
    <property type="taxonomic scope" value="Eukaryota"/>
</dbReference>
<evidence type="ECO:0000256" key="10">
    <source>
        <dbReference type="ARBA" id="ARBA00023295"/>
    </source>
</evidence>
<keyword evidence="10" id="KW-0326">Glycosidase</keyword>
<dbReference type="VEuPathDB" id="VectorBase:ADAR2_012155"/>
<dbReference type="Proteomes" id="UP000000673">
    <property type="component" value="Unassembled WGS sequence"/>
</dbReference>
<dbReference type="EMBL" id="ADMH02001349">
    <property type="protein sequence ID" value="ETN62927.1"/>
    <property type="molecule type" value="Genomic_DNA"/>
</dbReference>
<evidence type="ECO:0000313" key="15">
    <source>
        <dbReference type="EnsemblMetazoa" id="ADAC005372-PA"/>
    </source>
</evidence>
<evidence type="ECO:0000313" key="16">
    <source>
        <dbReference type="Proteomes" id="UP000000673"/>
    </source>
</evidence>
<dbReference type="SUPFAM" id="SSF54556">
    <property type="entry name" value="Chitinase insertion domain"/>
    <property type="match status" value="2"/>
</dbReference>
<accession>W5JEZ3</accession>
<organism evidence="14">
    <name type="scientific">Anopheles darlingi</name>
    <name type="common">Mosquito</name>
    <dbReference type="NCBI Taxonomy" id="43151"/>
    <lineage>
        <taxon>Eukaryota</taxon>
        <taxon>Metazoa</taxon>
        <taxon>Ecdysozoa</taxon>
        <taxon>Arthropoda</taxon>
        <taxon>Hexapoda</taxon>
        <taxon>Insecta</taxon>
        <taxon>Pterygota</taxon>
        <taxon>Neoptera</taxon>
        <taxon>Endopterygota</taxon>
        <taxon>Diptera</taxon>
        <taxon>Nematocera</taxon>
        <taxon>Culicoidea</taxon>
        <taxon>Culicidae</taxon>
        <taxon>Anophelinae</taxon>
        <taxon>Anopheles</taxon>
    </lineage>
</organism>
<dbReference type="PROSITE" id="PS51910">
    <property type="entry name" value="GH18_2"/>
    <property type="match status" value="2"/>
</dbReference>
<dbReference type="Pfam" id="PF00704">
    <property type="entry name" value="Glyco_hydro_18"/>
    <property type="match status" value="2"/>
</dbReference>
<comment type="similarity">
    <text evidence="2">Belongs to the glycosyl hydrolase 18 family. Chitinase class II subfamily.</text>
</comment>
<keyword evidence="5" id="KW-0732">Signal</keyword>
<dbReference type="GO" id="GO:0005576">
    <property type="term" value="C:extracellular region"/>
    <property type="evidence" value="ECO:0007669"/>
    <property type="project" value="TreeGrafter"/>
</dbReference>
<reference evidence="14 16" key="1">
    <citation type="journal article" date="2010" name="BMC Genomics">
        <title>Combination of measures distinguishes pre-miRNAs from other stem-loops in the genome of the newly sequenced Anopheles darlingi.</title>
        <authorList>
            <person name="Mendes N.D."/>
            <person name="Freitas A.T."/>
            <person name="Vasconcelos A.T."/>
            <person name="Sagot M.F."/>
        </authorList>
    </citation>
    <scope>NUCLEOTIDE SEQUENCE</scope>
</reference>
<comment type="catalytic activity">
    <reaction evidence="1">
        <text>Random endo-hydrolysis of N-acetyl-beta-D-glucosaminide (1-&gt;4)-beta-linkages in chitin and chitodextrins.</text>
        <dbReference type="EC" id="3.2.1.14"/>
    </reaction>
</comment>
<evidence type="ECO:0000256" key="3">
    <source>
        <dbReference type="ARBA" id="ARBA00012729"/>
    </source>
</evidence>
<dbReference type="STRING" id="43151.W5JEZ3"/>
<keyword evidence="4" id="KW-0147">Chitin-binding</keyword>
<evidence type="ECO:0000256" key="2">
    <source>
        <dbReference type="ARBA" id="ARBA00009121"/>
    </source>
</evidence>
<dbReference type="GO" id="GO:0008843">
    <property type="term" value="F:endochitinase activity"/>
    <property type="evidence" value="ECO:0007669"/>
    <property type="project" value="UniProtKB-EC"/>
</dbReference>
<dbReference type="EnsemblMetazoa" id="ADAC005372-RA">
    <property type="protein sequence ID" value="ADAC005372-PA"/>
    <property type="gene ID" value="ADAC005372"/>
</dbReference>
<evidence type="ECO:0000313" key="14">
    <source>
        <dbReference type="EMBL" id="ETN62927.1"/>
    </source>
</evidence>
<keyword evidence="8" id="KW-1015">Disulfide bond</keyword>
<evidence type="ECO:0000259" key="13">
    <source>
        <dbReference type="PROSITE" id="PS51910"/>
    </source>
</evidence>
<evidence type="ECO:0000256" key="8">
    <source>
        <dbReference type="ARBA" id="ARBA00023157"/>
    </source>
</evidence>
<dbReference type="EC" id="3.2.1.14" evidence="3"/>
<dbReference type="InterPro" id="IPR017853">
    <property type="entry name" value="GH"/>
</dbReference>
<evidence type="ECO:0000256" key="7">
    <source>
        <dbReference type="ARBA" id="ARBA00023024"/>
    </source>
</evidence>
<dbReference type="GO" id="GO:0006032">
    <property type="term" value="P:chitin catabolic process"/>
    <property type="evidence" value="ECO:0007669"/>
    <property type="project" value="UniProtKB-KW"/>
</dbReference>
<dbReference type="Gene3D" id="3.10.50.10">
    <property type="match status" value="2"/>
</dbReference>
<dbReference type="InterPro" id="IPR029070">
    <property type="entry name" value="Chitinase_insertion_sf"/>
</dbReference>
<dbReference type="Gene3D" id="3.20.20.80">
    <property type="entry name" value="Glycosidases"/>
    <property type="match status" value="2"/>
</dbReference>
<dbReference type="VEuPathDB" id="VectorBase:ADAC005372"/>
<dbReference type="OMA" id="SANICNW"/>
<protein>
    <recommendedName>
        <fullName evidence="3">chitinase</fullName>
        <ecNumber evidence="3">3.2.1.14</ecNumber>
    </recommendedName>
</protein>
<feature type="domain" description="GH18" evidence="13">
    <location>
        <begin position="593"/>
        <end position="960"/>
    </location>
</feature>
<dbReference type="GO" id="GO:0000272">
    <property type="term" value="P:polysaccharide catabolic process"/>
    <property type="evidence" value="ECO:0007669"/>
    <property type="project" value="UniProtKB-KW"/>
</dbReference>
<evidence type="ECO:0000256" key="4">
    <source>
        <dbReference type="ARBA" id="ARBA00022669"/>
    </source>
</evidence>
<name>W5JEZ3_ANODA</name>